<evidence type="ECO:0000256" key="10">
    <source>
        <dbReference type="PROSITE-ProRule" id="PRU00282"/>
    </source>
</evidence>
<organism evidence="12 13">
    <name type="scientific">Haematococcus lacustris</name>
    <name type="common">Green alga</name>
    <name type="synonym">Haematococcus pluvialis</name>
    <dbReference type="NCBI Taxonomy" id="44745"/>
    <lineage>
        <taxon>Eukaryota</taxon>
        <taxon>Viridiplantae</taxon>
        <taxon>Chlorophyta</taxon>
        <taxon>core chlorophytes</taxon>
        <taxon>Chlorophyceae</taxon>
        <taxon>CS clade</taxon>
        <taxon>Chlamydomonadales</taxon>
        <taxon>Haematococcaceae</taxon>
        <taxon>Haematococcus</taxon>
    </lineage>
</organism>
<evidence type="ECO:0000256" key="4">
    <source>
        <dbReference type="ARBA" id="ARBA00022692"/>
    </source>
</evidence>
<evidence type="ECO:0000256" key="7">
    <source>
        <dbReference type="ARBA" id="ARBA00022989"/>
    </source>
</evidence>
<evidence type="ECO:0000256" key="1">
    <source>
        <dbReference type="ARBA" id="ARBA00004448"/>
    </source>
</evidence>
<keyword evidence="9 10" id="KW-0472">Membrane</keyword>
<gene>
    <name evidence="12" type="ORF">HaLaN_30707</name>
</gene>
<dbReference type="PANTHER" id="PTHR45760">
    <property type="entry name" value="FI19922P1-RELATED"/>
    <property type="match status" value="1"/>
</dbReference>
<dbReference type="GO" id="GO:1990542">
    <property type="term" value="P:mitochondrial transmembrane transport"/>
    <property type="evidence" value="ECO:0007669"/>
    <property type="project" value="InterPro"/>
</dbReference>
<evidence type="ECO:0000256" key="6">
    <source>
        <dbReference type="ARBA" id="ARBA00022792"/>
    </source>
</evidence>
<dbReference type="PROSITE" id="PS50920">
    <property type="entry name" value="SOLCAR"/>
    <property type="match status" value="1"/>
</dbReference>
<dbReference type="Gene3D" id="1.50.40.10">
    <property type="entry name" value="Mitochondrial carrier domain"/>
    <property type="match status" value="1"/>
</dbReference>
<dbReference type="AlphaFoldDB" id="A0A6A0AFG0"/>
<dbReference type="InterPro" id="IPR023395">
    <property type="entry name" value="MCP_dom_sf"/>
</dbReference>
<dbReference type="Pfam" id="PF00153">
    <property type="entry name" value="Mito_carr"/>
    <property type="match status" value="1"/>
</dbReference>
<keyword evidence="5" id="KW-0677">Repeat</keyword>
<feature type="non-terminal residue" evidence="12">
    <location>
        <position position="1"/>
    </location>
</feature>
<keyword evidence="8" id="KW-0496">Mitochondrion</keyword>
<evidence type="ECO:0000256" key="2">
    <source>
        <dbReference type="ARBA" id="ARBA00006375"/>
    </source>
</evidence>
<dbReference type="PANTHER" id="PTHR45760:SF2">
    <property type="entry name" value="FI19922P1-RELATED"/>
    <property type="match status" value="1"/>
</dbReference>
<evidence type="ECO:0000256" key="9">
    <source>
        <dbReference type="ARBA" id="ARBA00023136"/>
    </source>
</evidence>
<dbReference type="EMBL" id="BLLF01005784">
    <property type="protein sequence ID" value="GFH31630.1"/>
    <property type="molecule type" value="Genomic_DNA"/>
</dbReference>
<feature type="non-terminal residue" evidence="12">
    <location>
        <position position="89"/>
    </location>
</feature>
<dbReference type="InterPro" id="IPR018108">
    <property type="entry name" value="MCP_transmembrane"/>
</dbReference>
<feature type="repeat" description="Solcar" evidence="10">
    <location>
        <begin position="1"/>
        <end position="56"/>
    </location>
</feature>
<reference evidence="12 13" key="1">
    <citation type="submission" date="2020-02" db="EMBL/GenBank/DDBJ databases">
        <title>Draft genome sequence of Haematococcus lacustris strain NIES-144.</title>
        <authorList>
            <person name="Morimoto D."/>
            <person name="Nakagawa S."/>
            <person name="Yoshida T."/>
            <person name="Sawayama S."/>
        </authorList>
    </citation>
    <scope>NUCLEOTIDE SEQUENCE [LARGE SCALE GENOMIC DNA]</scope>
    <source>
        <strain evidence="12 13">NIES-144</strain>
    </source>
</reference>
<dbReference type="Proteomes" id="UP000485058">
    <property type="component" value="Unassembled WGS sequence"/>
</dbReference>
<keyword evidence="13" id="KW-1185">Reference proteome</keyword>
<comment type="subcellular location">
    <subcellularLocation>
        <location evidence="1">Mitochondrion inner membrane</location>
        <topology evidence="1">Multi-pass membrane protein</topology>
    </subcellularLocation>
</comment>
<keyword evidence="4 10" id="KW-0812">Transmembrane</keyword>
<evidence type="ECO:0000313" key="13">
    <source>
        <dbReference type="Proteomes" id="UP000485058"/>
    </source>
</evidence>
<keyword evidence="6" id="KW-0999">Mitochondrion inner membrane</keyword>
<name>A0A6A0AFG0_HAELA</name>
<evidence type="ECO:0000256" key="8">
    <source>
        <dbReference type="ARBA" id="ARBA00023128"/>
    </source>
</evidence>
<protein>
    <submittedName>
        <fullName evidence="12">Uncharacterized protein</fullName>
    </submittedName>
</protein>
<evidence type="ECO:0000313" key="12">
    <source>
        <dbReference type="EMBL" id="GFH31630.1"/>
    </source>
</evidence>
<accession>A0A6A0AFG0</accession>
<evidence type="ECO:0000256" key="3">
    <source>
        <dbReference type="ARBA" id="ARBA00022448"/>
    </source>
</evidence>
<proteinExistence type="inferred from homology"/>
<keyword evidence="7" id="KW-1133">Transmembrane helix</keyword>
<dbReference type="GO" id="GO:0005743">
    <property type="term" value="C:mitochondrial inner membrane"/>
    <property type="evidence" value="ECO:0007669"/>
    <property type="project" value="UniProtKB-SubCell"/>
</dbReference>
<sequence>MPKTVQRPAGTMTTTFQSLVEQEGLRGLWRGLDTALLMALPTVLLYYPLYDALMPHLASTSFGLGPAAPMLAGACARAATVVAVAPLEL</sequence>
<comment type="caution">
    <text evidence="12">The sequence shown here is derived from an EMBL/GenBank/DDBJ whole genome shotgun (WGS) entry which is preliminary data.</text>
</comment>
<dbReference type="SUPFAM" id="SSF103506">
    <property type="entry name" value="Mitochondrial carrier"/>
    <property type="match status" value="1"/>
</dbReference>
<dbReference type="InterPro" id="IPR045315">
    <property type="entry name" value="Mtm1-like"/>
</dbReference>
<comment type="similarity">
    <text evidence="2 11">Belongs to the mitochondrial carrier (TC 2.A.29) family.</text>
</comment>
<evidence type="ECO:0000256" key="5">
    <source>
        <dbReference type="ARBA" id="ARBA00022737"/>
    </source>
</evidence>
<evidence type="ECO:0000256" key="11">
    <source>
        <dbReference type="RuleBase" id="RU000488"/>
    </source>
</evidence>
<keyword evidence="3 11" id="KW-0813">Transport</keyword>